<dbReference type="AlphaFoldDB" id="A0A2H0KMY6"/>
<evidence type="ECO:0000313" key="1">
    <source>
        <dbReference type="EMBL" id="PIQ72609.1"/>
    </source>
</evidence>
<sequence length="149" mass="16276">MKNILVVLLIILAFLGGYFLSQNYNFKLETKNPSPTPTVGEIITAPTSIIQISPTLKPVENDEEMIKAALVEKHGWNSDDIIVTVSKNNGQFARGGVTEKSSEVGGGMFLAKKTNRQWEIIFDGNGVPDCSKLKTTYLFPAVILTGICD</sequence>
<dbReference type="Proteomes" id="UP000229570">
    <property type="component" value="Unassembled WGS sequence"/>
</dbReference>
<accession>A0A2H0KMY6</accession>
<evidence type="ECO:0000313" key="2">
    <source>
        <dbReference type="Proteomes" id="UP000229570"/>
    </source>
</evidence>
<protein>
    <submittedName>
        <fullName evidence="1">Uncharacterized protein</fullName>
    </submittedName>
</protein>
<dbReference type="EMBL" id="PCVL01000025">
    <property type="protein sequence ID" value="PIQ72609.1"/>
    <property type="molecule type" value="Genomic_DNA"/>
</dbReference>
<proteinExistence type="predicted"/>
<comment type="caution">
    <text evidence="1">The sequence shown here is derived from an EMBL/GenBank/DDBJ whole genome shotgun (WGS) entry which is preliminary data.</text>
</comment>
<organism evidence="1 2">
    <name type="scientific">Candidatus Roizmanbacteria bacterium CG11_big_fil_rev_8_21_14_0_20_35_14</name>
    <dbReference type="NCBI Taxonomy" id="1974855"/>
    <lineage>
        <taxon>Bacteria</taxon>
        <taxon>Candidatus Roizmaniibacteriota</taxon>
    </lineage>
</organism>
<name>A0A2H0KMY6_9BACT</name>
<reference evidence="1 2" key="1">
    <citation type="submission" date="2017-09" db="EMBL/GenBank/DDBJ databases">
        <title>Depth-based differentiation of microbial function through sediment-hosted aquifers and enrichment of novel symbionts in the deep terrestrial subsurface.</title>
        <authorList>
            <person name="Probst A.J."/>
            <person name="Ladd B."/>
            <person name="Jarett J.K."/>
            <person name="Geller-Mcgrath D.E."/>
            <person name="Sieber C.M."/>
            <person name="Emerson J.B."/>
            <person name="Anantharaman K."/>
            <person name="Thomas B.C."/>
            <person name="Malmstrom R."/>
            <person name="Stieglmeier M."/>
            <person name="Klingl A."/>
            <person name="Woyke T."/>
            <person name="Ryan C.M."/>
            <person name="Banfield J.F."/>
        </authorList>
    </citation>
    <scope>NUCLEOTIDE SEQUENCE [LARGE SCALE GENOMIC DNA]</scope>
    <source>
        <strain evidence="1">CG11_big_fil_rev_8_21_14_0_20_35_14</strain>
    </source>
</reference>
<gene>
    <name evidence="1" type="ORF">COV86_02055</name>
</gene>